<evidence type="ECO:0000256" key="1">
    <source>
        <dbReference type="SAM" id="Phobius"/>
    </source>
</evidence>
<name>A0A062V669_9EURY</name>
<dbReference type="AlphaFoldDB" id="A0A062V669"/>
<keyword evidence="1" id="KW-1133">Transmembrane helix</keyword>
<proteinExistence type="predicted"/>
<evidence type="ECO:0000313" key="3">
    <source>
        <dbReference type="Proteomes" id="UP000027153"/>
    </source>
</evidence>
<dbReference type="Proteomes" id="UP000027153">
    <property type="component" value="Unassembled WGS sequence"/>
</dbReference>
<evidence type="ECO:0000313" key="2">
    <source>
        <dbReference type="EMBL" id="KCZ71289.1"/>
    </source>
</evidence>
<keyword evidence="1" id="KW-0472">Membrane</keyword>
<organism evidence="2 3">
    <name type="scientific">Candidatus Methanoperedens nitratireducens</name>
    <dbReference type="NCBI Taxonomy" id="1392998"/>
    <lineage>
        <taxon>Archaea</taxon>
        <taxon>Methanobacteriati</taxon>
        <taxon>Methanobacteriota</taxon>
        <taxon>Stenosarchaea group</taxon>
        <taxon>Methanomicrobia</taxon>
        <taxon>Methanosarcinales</taxon>
        <taxon>ANME-2 cluster</taxon>
        <taxon>Candidatus Methanoperedentaceae</taxon>
        <taxon>Candidatus Methanoperedens</taxon>
    </lineage>
</organism>
<protein>
    <submittedName>
        <fullName evidence="2">Uncharacterized protein</fullName>
    </submittedName>
</protein>
<accession>A0A062V669</accession>
<comment type="caution">
    <text evidence="2">The sequence shown here is derived from an EMBL/GenBank/DDBJ whole genome shotgun (WGS) entry which is preliminary data.</text>
</comment>
<feature type="transmembrane region" description="Helical" evidence="1">
    <location>
        <begin position="12"/>
        <end position="39"/>
    </location>
</feature>
<keyword evidence="3" id="KW-1185">Reference proteome</keyword>
<reference evidence="2 3" key="1">
    <citation type="journal article" date="2013" name="Nature">
        <title>Anaerobic oxidation of methane coupled to nitrate reduction in a novel archaeal lineage.</title>
        <authorList>
            <person name="Haroon M.F."/>
            <person name="Hu S."/>
            <person name="Shi Y."/>
            <person name="Imelfort M."/>
            <person name="Keller J."/>
            <person name="Hugenholtz P."/>
            <person name="Yuan Z."/>
            <person name="Tyson G.W."/>
        </authorList>
    </citation>
    <scope>NUCLEOTIDE SEQUENCE [LARGE SCALE GENOMIC DNA]</scope>
    <source>
        <strain evidence="2 3">ANME-2d</strain>
    </source>
</reference>
<gene>
    <name evidence="2" type="ORF">ANME2D_02491</name>
</gene>
<dbReference type="EMBL" id="JMIY01000006">
    <property type="protein sequence ID" value="KCZ71289.1"/>
    <property type="molecule type" value="Genomic_DNA"/>
</dbReference>
<dbReference type="RefSeq" id="WP_157834108.1">
    <property type="nucleotide sequence ID" value="NZ_JMIY01000006.1"/>
</dbReference>
<sequence>MLANLTSVIEAIVASINIVTVISSIITIIVSLPLIVGFTQSMIYRLLRKKGRYEGIWHAYHFTSMHGKTLLRHEVWVIKRNIVNKLIITTKDPKNPDLEYKGVISKERNYLLILLKGGHDEEVQMRFFDIIPTGQDIAFGLAMGVDFDNKPQCLIRIMSRKEFTDEEARDLLLSKTKIKNPPGIISINDS</sequence>
<keyword evidence="1" id="KW-0812">Transmembrane</keyword>